<keyword evidence="21" id="KW-1185">Reference proteome</keyword>
<dbReference type="GO" id="GO:0033897">
    <property type="term" value="F:ribonuclease T2 activity"/>
    <property type="evidence" value="ECO:0007669"/>
    <property type="project" value="UniProtKB-EC"/>
</dbReference>
<dbReference type="CDD" id="cd01061">
    <property type="entry name" value="RNase_T2_euk"/>
    <property type="match status" value="1"/>
</dbReference>
<keyword evidence="7" id="KW-0540">Nuclease</keyword>
<evidence type="ECO:0000256" key="2">
    <source>
        <dbReference type="ARBA" id="ARBA00004496"/>
    </source>
</evidence>
<keyword evidence="6" id="KW-0926">Vacuole</keyword>
<keyword evidence="11" id="KW-1015">Disulfide bond</keyword>
<comment type="function">
    <text evidence="14">Rnase which modulates cell survival under stress conditions. Released from the vacuole to the cytoplasm during stress to promote tRNA and rRNA cleavage and to activate separately a downstream pathway that promotes cell death. Involved in cell size, vacuolar morphology and growth at high temperatures and high salt concentration.</text>
</comment>
<dbReference type="PROSITE" id="PS00531">
    <property type="entry name" value="RNASE_T2_2"/>
    <property type="match status" value="1"/>
</dbReference>
<keyword evidence="8" id="KW-0732">Signal</keyword>
<name>A0A179A1D7_9EURO</name>
<comment type="subcellular location">
    <subcellularLocation>
        <location evidence="2">Cytoplasm</location>
    </subcellularLocation>
    <subcellularLocation>
        <location evidence="1">Vacuole lumen</location>
    </subcellularLocation>
</comment>
<evidence type="ECO:0000313" key="20">
    <source>
        <dbReference type="EMBL" id="OAP65401.1"/>
    </source>
</evidence>
<dbReference type="GeneID" id="30005543"/>
<evidence type="ECO:0000256" key="4">
    <source>
        <dbReference type="ARBA" id="ARBA00012571"/>
    </source>
</evidence>
<keyword evidence="5" id="KW-0963">Cytoplasm</keyword>
<evidence type="ECO:0000256" key="5">
    <source>
        <dbReference type="ARBA" id="ARBA00022490"/>
    </source>
</evidence>
<dbReference type="GO" id="GO:0005576">
    <property type="term" value="C:extracellular region"/>
    <property type="evidence" value="ECO:0007669"/>
    <property type="project" value="TreeGrafter"/>
</dbReference>
<dbReference type="Gene3D" id="3.90.730.10">
    <property type="entry name" value="Ribonuclease T2-like"/>
    <property type="match status" value="1"/>
</dbReference>
<evidence type="ECO:0000256" key="10">
    <source>
        <dbReference type="ARBA" id="ARBA00022801"/>
    </source>
</evidence>
<gene>
    <name evidence="20" type="ORF">AYL99_01373</name>
</gene>
<feature type="compositionally biased region" description="Low complexity" evidence="18">
    <location>
        <begin position="336"/>
        <end position="357"/>
    </location>
</feature>
<evidence type="ECO:0000256" key="1">
    <source>
        <dbReference type="ARBA" id="ARBA00004410"/>
    </source>
</evidence>
<sequence length="527" mass="57777">MASLYQILSKLPILPSLLFSSPLAIIDGSNQHTLLPSNSKPPLCPNPPSLSCPSPPAQDINTCCVNHPSGHFLQTQFWDTAPPIGPNDSWTIHGLWPDLCTGGFDAFCDSSRSHSDIRTVLRHALEEDDQGEHYSAMLMIDELLSFMETYWLSLDGDHEHLWAHEWNKHGTCISTLEPDCYAAPPTSPNRRHRHLDVLDYFIHTTSLFRTLDTYAVLAAAGILPSSTQRYTLRELEETIQASAHGHPVTFRCNHRGELDEVWYHFAVMGSLRHSSYDETPPRDAGVGVYQSPFLNTSTVRKHFVPVPPDGAISNCPRRGIKYLPKTPDGREPPSPSKTTTGGHPTSSPTSTSTAAPFTGRGHLEIHILDSPSSSISTAATAQDPILARLPPPAPPSADSSLIPPSGSVKKGCLIRQGQWYVSGTCATFRAQHDVVDPGQQALFSLESSFSPCLVNPVTGKFECTNSAKVQGIFSYAENGDGVSVLAYHNHSVFYAHNIPKRFEKVDLFADDANGERPVQVEIHWIPA</sequence>
<dbReference type="InterPro" id="IPR033130">
    <property type="entry name" value="RNase_T2_His_AS_2"/>
</dbReference>
<feature type="region of interest" description="Disordered" evidence="18">
    <location>
        <begin position="305"/>
        <end position="357"/>
    </location>
</feature>
<evidence type="ECO:0000256" key="13">
    <source>
        <dbReference type="ARBA" id="ARBA00023239"/>
    </source>
</evidence>
<dbReference type="GO" id="GO:0016787">
    <property type="term" value="F:hydrolase activity"/>
    <property type="evidence" value="ECO:0007669"/>
    <property type="project" value="UniProtKB-KW"/>
</dbReference>
<dbReference type="InterPro" id="IPR018188">
    <property type="entry name" value="RNase_T2_His_AS_1"/>
</dbReference>
<evidence type="ECO:0000256" key="17">
    <source>
        <dbReference type="RuleBase" id="RU004328"/>
    </source>
</evidence>
<dbReference type="EMBL" id="LVYI01000001">
    <property type="protein sequence ID" value="OAP65401.1"/>
    <property type="molecule type" value="Genomic_DNA"/>
</dbReference>
<dbReference type="OrthoDB" id="435754at2759"/>
<keyword evidence="10" id="KW-0378">Hydrolase</keyword>
<protein>
    <recommendedName>
        <fullName evidence="15">Ribonuclease T2-like</fullName>
        <ecNumber evidence="4">4.6.1.19</ecNumber>
    </recommendedName>
</protein>
<evidence type="ECO:0000256" key="16">
    <source>
        <dbReference type="PIRSR" id="PIRSR633697-1"/>
    </source>
</evidence>
<evidence type="ECO:0000256" key="18">
    <source>
        <dbReference type="SAM" id="MobiDB-lite"/>
    </source>
</evidence>
<dbReference type="Pfam" id="PF00445">
    <property type="entry name" value="Ribonuclease_T2"/>
    <property type="match status" value="1"/>
</dbReference>
<dbReference type="GO" id="GO:0005775">
    <property type="term" value="C:vacuolar lumen"/>
    <property type="evidence" value="ECO:0007669"/>
    <property type="project" value="UniProtKB-SubCell"/>
</dbReference>
<dbReference type="InterPro" id="IPR057328">
    <property type="entry name" value="RNaseT2L_C"/>
</dbReference>
<organism evidence="20 21">
    <name type="scientific">Fonsecaea erecta</name>
    <dbReference type="NCBI Taxonomy" id="1367422"/>
    <lineage>
        <taxon>Eukaryota</taxon>
        <taxon>Fungi</taxon>
        <taxon>Dikarya</taxon>
        <taxon>Ascomycota</taxon>
        <taxon>Pezizomycotina</taxon>
        <taxon>Eurotiomycetes</taxon>
        <taxon>Chaetothyriomycetidae</taxon>
        <taxon>Chaetothyriales</taxon>
        <taxon>Herpotrichiellaceae</taxon>
        <taxon>Fonsecaea</taxon>
    </lineage>
</organism>
<evidence type="ECO:0000259" key="19">
    <source>
        <dbReference type="Pfam" id="PF25488"/>
    </source>
</evidence>
<dbReference type="PROSITE" id="PS00530">
    <property type="entry name" value="RNASE_T2_1"/>
    <property type="match status" value="1"/>
</dbReference>
<dbReference type="STRING" id="1367422.A0A179A1D7"/>
<feature type="active site" evidence="16">
    <location>
        <position position="165"/>
    </location>
</feature>
<keyword evidence="9" id="KW-0255">Endonuclease</keyword>
<evidence type="ECO:0000313" key="21">
    <source>
        <dbReference type="Proteomes" id="UP000078343"/>
    </source>
</evidence>
<dbReference type="InterPro" id="IPR036430">
    <property type="entry name" value="RNase_T2-like_sf"/>
</dbReference>
<keyword evidence="13" id="KW-0456">Lyase</keyword>
<reference evidence="20 21" key="1">
    <citation type="submission" date="2016-04" db="EMBL/GenBank/DDBJ databases">
        <title>Draft genome of Fonsecaea erecta CBS 125763.</title>
        <authorList>
            <person name="Weiss V.A."/>
            <person name="Vicente V.A."/>
            <person name="Raittz R.T."/>
            <person name="Moreno L.F."/>
            <person name="De Souza E.M."/>
            <person name="Pedrosa F.O."/>
            <person name="Steffens M.B."/>
            <person name="Faoro H."/>
            <person name="Tadra-Sfeir M.Z."/>
            <person name="Najafzadeh M.J."/>
            <person name="Felipe M.S."/>
            <person name="Teixeira M."/>
            <person name="Sun J."/>
            <person name="Xi L."/>
            <person name="Gomes R."/>
            <person name="De Azevedo C.M."/>
            <person name="Salgado C.G."/>
            <person name="Da Silva M.B."/>
            <person name="Nascimento M.F."/>
            <person name="Queiroz-Telles F."/>
            <person name="Attili D.S."/>
            <person name="Gorbushina A."/>
        </authorList>
    </citation>
    <scope>NUCLEOTIDE SEQUENCE [LARGE SCALE GENOMIC DNA]</scope>
    <source>
        <strain evidence="20 21">CBS 125763</strain>
    </source>
</reference>
<evidence type="ECO:0000256" key="7">
    <source>
        <dbReference type="ARBA" id="ARBA00022722"/>
    </source>
</evidence>
<dbReference type="GO" id="GO:0003723">
    <property type="term" value="F:RNA binding"/>
    <property type="evidence" value="ECO:0007669"/>
    <property type="project" value="InterPro"/>
</dbReference>
<evidence type="ECO:0000256" key="8">
    <source>
        <dbReference type="ARBA" id="ARBA00022729"/>
    </source>
</evidence>
<dbReference type="PANTHER" id="PTHR11240:SF22">
    <property type="entry name" value="RIBONUCLEASE T2"/>
    <property type="match status" value="1"/>
</dbReference>
<dbReference type="Pfam" id="PF25488">
    <property type="entry name" value="RNaseT2L_C"/>
    <property type="match status" value="1"/>
</dbReference>
<dbReference type="InterPro" id="IPR001568">
    <property type="entry name" value="RNase_T2-like"/>
</dbReference>
<comment type="similarity">
    <text evidence="3 17">Belongs to the RNase T2 family.</text>
</comment>
<dbReference type="SUPFAM" id="SSF55895">
    <property type="entry name" value="Ribonuclease Rh-like"/>
    <property type="match status" value="1"/>
</dbReference>
<evidence type="ECO:0000256" key="12">
    <source>
        <dbReference type="ARBA" id="ARBA00023180"/>
    </source>
</evidence>
<keyword evidence="12" id="KW-0325">Glycoprotein</keyword>
<evidence type="ECO:0000256" key="11">
    <source>
        <dbReference type="ARBA" id="ARBA00023157"/>
    </source>
</evidence>
<feature type="domain" description="RNase T2-like C-terminal" evidence="19">
    <location>
        <begin position="407"/>
        <end position="524"/>
    </location>
</feature>
<evidence type="ECO:0000256" key="9">
    <source>
        <dbReference type="ARBA" id="ARBA00022759"/>
    </source>
</evidence>
<feature type="active site" evidence="16">
    <location>
        <position position="169"/>
    </location>
</feature>
<dbReference type="PANTHER" id="PTHR11240">
    <property type="entry name" value="RIBONUCLEASE T2"/>
    <property type="match status" value="1"/>
</dbReference>
<dbReference type="AlphaFoldDB" id="A0A179A1D7"/>
<evidence type="ECO:0000256" key="15">
    <source>
        <dbReference type="ARBA" id="ARBA00071169"/>
    </source>
</evidence>
<evidence type="ECO:0000256" key="14">
    <source>
        <dbReference type="ARBA" id="ARBA00025494"/>
    </source>
</evidence>
<comment type="caution">
    <text evidence="20">The sequence shown here is derived from an EMBL/GenBank/DDBJ whole genome shotgun (WGS) entry which is preliminary data.</text>
</comment>
<accession>A0A179A1D7</accession>
<dbReference type="GO" id="GO:0006401">
    <property type="term" value="P:RNA catabolic process"/>
    <property type="evidence" value="ECO:0007669"/>
    <property type="project" value="UniProtKB-ARBA"/>
</dbReference>
<dbReference type="InterPro" id="IPR033697">
    <property type="entry name" value="Ribonuclease_T2_eukaryotic"/>
</dbReference>
<evidence type="ECO:0000256" key="6">
    <source>
        <dbReference type="ARBA" id="ARBA00022554"/>
    </source>
</evidence>
<feature type="active site" evidence="16">
    <location>
        <position position="93"/>
    </location>
</feature>
<evidence type="ECO:0000256" key="3">
    <source>
        <dbReference type="ARBA" id="ARBA00007469"/>
    </source>
</evidence>
<proteinExistence type="inferred from homology"/>
<dbReference type="EC" id="4.6.1.19" evidence="4"/>
<dbReference type="RefSeq" id="XP_018698768.1">
    <property type="nucleotide sequence ID" value="XM_018832889.1"/>
</dbReference>
<dbReference type="Proteomes" id="UP000078343">
    <property type="component" value="Unassembled WGS sequence"/>
</dbReference>